<dbReference type="InterPro" id="IPR002925">
    <property type="entry name" value="Dienelactn_hydro"/>
</dbReference>
<sequence>MTNFTGLAASLATLLIGSAELACAAGAEPPPAFVEFESPLASAQPLQGYLRTPDGPGPSPAVVLLHGCSGFFKQLDERWGKRLAAWGYVTLTVDRFGPRGITSACTGAAPAATVHDAYRALSYLARQSAVDPDRVAVVGFSQGAWLALLSVERGAIEHNAAEKFRAAVAFYPPCLSIKGDMTVPTLIMVGELDDWTPAKECRTLAEGRDDYGISRQNRAGHPIELIVYPGAYHGFDVPRYSTPVQMLGHHLEFNEVARDQSIDALRKFLYATIGGQERSQ</sequence>
<evidence type="ECO:0000256" key="1">
    <source>
        <dbReference type="ARBA" id="ARBA00022801"/>
    </source>
</evidence>
<dbReference type="Gene3D" id="3.40.50.1820">
    <property type="entry name" value="alpha/beta hydrolase"/>
    <property type="match status" value="1"/>
</dbReference>
<dbReference type="Pfam" id="PF01738">
    <property type="entry name" value="DLH"/>
    <property type="match status" value="1"/>
</dbReference>
<comment type="caution">
    <text evidence="4">The sequence shown here is derived from an EMBL/GenBank/DDBJ whole genome shotgun (WGS) entry which is preliminary data.</text>
</comment>
<keyword evidence="1 4" id="KW-0378">Hydrolase</keyword>
<feature type="domain" description="Dienelactone hydrolase" evidence="3">
    <location>
        <begin position="47"/>
        <end position="241"/>
    </location>
</feature>
<feature type="signal peptide" evidence="2">
    <location>
        <begin position="1"/>
        <end position="24"/>
    </location>
</feature>
<feature type="chain" id="PRO_5020257182" evidence="2">
    <location>
        <begin position="25"/>
        <end position="280"/>
    </location>
</feature>
<dbReference type="Proteomes" id="UP000305095">
    <property type="component" value="Unassembled WGS sequence"/>
</dbReference>
<name>A0A4U6RYF0_BRAEL</name>
<dbReference type="RefSeq" id="WP_137482608.1">
    <property type="nucleotide sequence ID" value="NZ_SZZP01000024.1"/>
</dbReference>
<evidence type="ECO:0000313" key="4">
    <source>
        <dbReference type="EMBL" id="TKV77336.1"/>
    </source>
</evidence>
<dbReference type="PANTHER" id="PTHR22946">
    <property type="entry name" value="DIENELACTONE HYDROLASE DOMAIN-CONTAINING PROTEIN-RELATED"/>
    <property type="match status" value="1"/>
</dbReference>
<gene>
    <name evidence="4" type="ORF">FDV58_31515</name>
</gene>
<protein>
    <submittedName>
        <fullName evidence="4">Dienelactone hydrolase family protein</fullName>
    </submittedName>
</protein>
<reference evidence="4 5" key="1">
    <citation type="submission" date="2019-05" db="EMBL/GenBank/DDBJ databases">
        <title>Draft Genome of Bradyrhizobium elkanii strain SEMIA 938, Used in Commercial Inoculants for Lupinus spp. in Brazil.</title>
        <authorList>
            <person name="Hungria M."/>
            <person name="Delamuta J.R.M."/>
            <person name="Ribeiro R.A."/>
            <person name="Nogueira M.A."/>
        </authorList>
    </citation>
    <scope>NUCLEOTIDE SEQUENCE [LARGE SCALE GENOMIC DNA]</scope>
    <source>
        <strain evidence="4 5">Semia 938</strain>
    </source>
</reference>
<dbReference type="GO" id="GO:0052689">
    <property type="term" value="F:carboxylic ester hydrolase activity"/>
    <property type="evidence" value="ECO:0007669"/>
    <property type="project" value="UniProtKB-ARBA"/>
</dbReference>
<evidence type="ECO:0000313" key="5">
    <source>
        <dbReference type="Proteomes" id="UP000305095"/>
    </source>
</evidence>
<dbReference type="SUPFAM" id="SSF53474">
    <property type="entry name" value="alpha/beta-Hydrolases"/>
    <property type="match status" value="1"/>
</dbReference>
<organism evidence="4 5">
    <name type="scientific">Bradyrhizobium elkanii</name>
    <dbReference type="NCBI Taxonomy" id="29448"/>
    <lineage>
        <taxon>Bacteria</taxon>
        <taxon>Pseudomonadati</taxon>
        <taxon>Pseudomonadota</taxon>
        <taxon>Alphaproteobacteria</taxon>
        <taxon>Hyphomicrobiales</taxon>
        <taxon>Nitrobacteraceae</taxon>
        <taxon>Bradyrhizobium</taxon>
    </lineage>
</organism>
<evidence type="ECO:0000259" key="3">
    <source>
        <dbReference type="Pfam" id="PF01738"/>
    </source>
</evidence>
<proteinExistence type="predicted"/>
<dbReference type="InterPro" id="IPR029058">
    <property type="entry name" value="AB_hydrolase_fold"/>
</dbReference>
<keyword evidence="2" id="KW-0732">Signal</keyword>
<dbReference type="AlphaFoldDB" id="A0A4U6RYF0"/>
<dbReference type="PANTHER" id="PTHR22946:SF9">
    <property type="entry name" value="POLYKETIDE TRANSFERASE AF380"/>
    <property type="match status" value="1"/>
</dbReference>
<dbReference type="EMBL" id="SZZP01000024">
    <property type="protein sequence ID" value="TKV77336.1"/>
    <property type="molecule type" value="Genomic_DNA"/>
</dbReference>
<accession>A0A4U6RYF0</accession>
<evidence type="ECO:0000256" key="2">
    <source>
        <dbReference type="SAM" id="SignalP"/>
    </source>
</evidence>
<dbReference type="InterPro" id="IPR050261">
    <property type="entry name" value="FrsA_esterase"/>
</dbReference>